<protein>
    <submittedName>
        <fullName evidence="2">Uncharacterized protein</fullName>
    </submittedName>
</protein>
<dbReference type="OrthoDB" id="2693302at2759"/>
<feature type="compositionally biased region" description="Acidic residues" evidence="1">
    <location>
        <begin position="260"/>
        <end position="289"/>
    </location>
</feature>
<feature type="region of interest" description="Disordered" evidence="1">
    <location>
        <begin position="107"/>
        <end position="151"/>
    </location>
</feature>
<dbReference type="HOGENOM" id="CLU_673639_0_0_1"/>
<dbReference type="AlphaFoldDB" id="R7S0K3"/>
<feature type="compositionally biased region" description="Acidic residues" evidence="1">
    <location>
        <begin position="119"/>
        <end position="151"/>
    </location>
</feature>
<keyword evidence="3" id="KW-1185">Reference proteome</keyword>
<dbReference type="RefSeq" id="XP_007389018.1">
    <property type="nucleotide sequence ID" value="XM_007388956.1"/>
</dbReference>
<gene>
    <name evidence="2" type="ORF">PUNSTDRAFT_139263</name>
</gene>
<organism evidence="2 3">
    <name type="scientific">Punctularia strigosozonata (strain HHB-11173)</name>
    <name type="common">White-rot fungus</name>
    <dbReference type="NCBI Taxonomy" id="741275"/>
    <lineage>
        <taxon>Eukaryota</taxon>
        <taxon>Fungi</taxon>
        <taxon>Dikarya</taxon>
        <taxon>Basidiomycota</taxon>
        <taxon>Agaricomycotina</taxon>
        <taxon>Agaricomycetes</taxon>
        <taxon>Corticiales</taxon>
        <taxon>Punctulariaceae</taxon>
        <taxon>Punctularia</taxon>
    </lineage>
</organism>
<dbReference type="Proteomes" id="UP000054196">
    <property type="component" value="Unassembled WGS sequence"/>
</dbReference>
<evidence type="ECO:0000256" key="1">
    <source>
        <dbReference type="SAM" id="MobiDB-lite"/>
    </source>
</evidence>
<reference evidence="3" key="1">
    <citation type="journal article" date="2012" name="Science">
        <title>The Paleozoic origin of enzymatic lignin decomposition reconstructed from 31 fungal genomes.</title>
        <authorList>
            <person name="Floudas D."/>
            <person name="Binder M."/>
            <person name="Riley R."/>
            <person name="Barry K."/>
            <person name="Blanchette R.A."/>
            <person name="Henrissat B."/>
            <person name="Martinez A.T."/>
            <person name="Otillar R."/>
            <person name="Spatafora J.W."/>
            <person name="Yadav J.S."/>
            <person name="Aerts A."/>
            <person name="Benoit I."/>
            <person name="Boyd A."/>
            <person name="Carlson A."/>
            <person name="Copeland A."/>
            <person name="Coutinho P.M."/>
            <person name="de Vries R.P."/>
            <person name="Ferreira P."/>
            <person name="Findley K."/>
            <person name="Foster B."/>
            <person name="Gaskell J."/>
            <person name="Glotzer D."/>
            <person name="Gorecki P."/>
            <person name="Heitman J."/>
            <person name="Hesse C."/>
            <person name="Hori C."/>
            <person name="Igarashi K."/>
            <person name="Jurgens J.A."/>
            <person name="Kallen N."/>
            <person name="Kersten P."/>
            <person name="Kohler A."/>
            <person name="Kuees U."/>
            <person name="Kumar T.K.A."/>
            <person name="Kuo A."/>
            <person name="LaButti K."/>
            <person name="Larrondo L.F."/>
            <person name="Lindquist E."/>
            <person name="Ling A."/>
            <person name="Lombard V."/>
            <person name="Lucas S."/>
            <person name="Lundell T."/>
            <person name="Martin R."/>
            <person name="McLaughlin D.J."/>
            <person name="Morgenstern I."/>
            <person name="Morin E."/>
            <person name="Murat C."/>
            <person name="Nagy L.G."/>
            <person name="Nolan M."/>
            <person name="Ohm R.A."/>
            <person name="Patyshakuliyeva A."/>
            <person name="Rokas A."/>
            <person name="Ruiz-Duenas F.J."/>
            <person name="Sabat G."/>
            <person name="Salamov A."/>
            <person name="Samejima M."/>
            <person name="Schmutz J."/>
            <person name="Slot J.C."/>
            <person name="St John F."/>
            <person name="Stenlid J."/>
            <person name="Sun H."/>
            <person name="Sun S."/>
            <person name="Syed K."/>
            <person name="Tsang A."/>
            <person name="Wiebenga A."/>
            <person name="Young D."/>
            <person name="Pisabarro A."/>
            <person name="Eastwood D.C."/>
            <person name="Martin F."/>
            <person name="Cullen D."/>
            <person name="Grigoriev I.V."/>
            <person name="Hibbett D.S."/>
        </authorList>
    </citation>
    <scope>NUCLEOTIDE SEQUENCE [LARGE SCALE GENOMIC DNA]</scope>
    <source>
        <strain evidence="3">HHB-11173 SS5</strain>
    </source>
</reference>
<feature type="non-terminal residue" evidence="2">
    <location>
        <position position="1"/>
    </location>
</feature>
<evidence type="ECO:0000313" key="2">
    <source>
        <dbReference type="EMBL" id="EIN03733.1"/>
    </source>
</evidence>
<sequence>NNAKAAAKAAKEAKRNATDEATRRRRTQLAIDRNIRFRTIPKRKADVEDLAYLLHLPLDGTVATLTAAIKSHLQETPLLKTDSRFAGLYGLPVPPISLPDLNLAATPTRSNAAPVPATTEDDNGVGDCAESDSTENTDGEEDGTEDDAEDGWGMDILALDMNVRFRTIPKRKADVEDLAYLLHLPLKGTIATLTAAIKAHLQETPLLKTDPQFAGLYHLPVPAISLPDFDLAATPTRFDAAPVLATTEDDNGVGGCTESDSMENTDREEDSAEEDDEDGWGMDVDDTIAPDDNISKSSQLCSPAPTNVTRLAPLSLPLHPANINRPPTAISSTHALTSAGFQSLASQFAGATFAKPKHQVQPTTRWHAAVQPALNDENVPPAPRHHMITVLYPTSGRHNDTEPHLKTSY</sequence>
<name>R7S0K3_PUNST</name>
<feature type="region of interest" description="Disordered" evidence="1">
    <location>
        <begin position="246"/>
        <end position="302"/>
    </location>
</feature>
<accession>R7S0K3</accession>
<dbReference type="EMBL" id="JH687559">
    <property type="protein sequence ID" value="EIN03733.1"/>
    <property type="molecule type" value="Genomic_DNA"/>
</dbReference>
<evidence type="ECO:0000313" key="3">
    <source>
        <dbReference type="Proteomes" id="UP000054196"/>
    </source>
</evidence>
<feature type="compositionally biased region" description="Basic and acidic residues" evidence="1">
    <location>
        <begin position="9"/>
        <end position="22"/>
    </location>
</feature>
<dbReference type="KEGG" id="psq:PUNSTDRAFT_139263"/>
<dbReference type="GeneID" id="18880267"/>
<feature type="region of interest" description="Disordered" evidence="1">
    <location>
        <begin position="1"/>
        <end position="24"/>
    </location>
</feature>
<proteinExistence type="predicted"/>